<dbReference type="SUPFAM" id="SSF51735">
    <property type="entry name" value="NAD(P)-binding Rossmann-fold domains"/>
    <property type="match status" value="1"/>
</dbReference>
<dbReference type="PROSITE" id="PS00061">
    <property type="entry name" value="ADH_SHORT"/>
    <property type="match status" value="1"/>
</dbReference>
<reference evidence="4" key="1">
    <citation type="submission" date="2016-11" db="UniProtKB">
        <authorList>
            <consortium name="WormBaseParasite"/>
        </authorList>
    </citation>
    <scope>IDENTIFICATION</scope>
</reference>
<dbReference type="InterPro" id="IPR002347">
    <property type="entry name" value="SDR_fam"/>
</dbReference>
<dbReference type="WBParaSite" id="maker-uti_cns_0012579-snap-gene-0.2-mRNA-1">
    <property type="protein sequence ID" value="maker-uti_cns_0012579-snap-gene-0.2-mRNA-1"/>
    <property type="gene ID" value="maker-uti_cns_0012579-snap-gene-0.2"/>
</dbReference>
<name>A0A1I8IHB9_9PLAT</name>
<dbReference type="Proteomes" id="UP000095280">
    <property type="component" value="Unplaced"/>
</dbReference>
<keyword evidence="1" id="KW-0560">Oxidoreductase</keyword>
<dbReference type="Pfam" id="PF00106">
    <property type="entry name" value="adh_short"/>
    <property type="match status" value="1"/>
</dbReference>
<evidence type="ECO:0000313" key="4">
    <source>
        <dbReference type="WBParaSite" id="maker-uti_cns_0012579-snap-gene-0.2-mRNA-1"/>
    </source>
</evidence>
<dbReference type="GO" id="GO:0006706">
    <property type="term" value="P:steroid catabolic process"/>
    <property type="evidence" value="ECO:0007669"/>
    <property type="project" value="TreeGrafter"/>
</dbReference>
<dbReference type="Gene3D" id="3.40.50.720">
    <property type="entry name" value="NAD(P)-binding Rossmann-like Domain"/>
    <property type="match status" value="1"/>
</dbReference>
<proteinExistence type="inferred from homology"/>
<accession>A0A1I8IHB9</accession>
<evidence type="ECO:0000313" key="3">
    <source>
        <dbReference type="Proteomes" id="UP000095280"/>
    </source>
</evidence>
<sequence length="343" mass="36182">MAKSALASAGRVALVTGGSAGIGRGCVEALVGDGAFVAFCSNQAEEGRQLEAALNTAGPGRALFIEVDCRNAADLEAAVNQTLSFGSNRLDWLINNVGTHPDHAPIDHFSLDDLRSLMELNVYSAFSLTRLCLPHIRASKGAIVNISSLVAVIGQHHAVTYVITKSAISGFTRALAIDEAVHGVRVNAICPGAVHTPLLLSNANSLAAEGGGGDTTEDQLARYASDSLFNRLGSIEEIGAACLFLCRWATYCTGIELPDDEKALAQSSGSSSDFAAAAAALPCSGRRSRGCRSCRAVRRAEIRYRNGQLLLRPLSSLLHSDLIIVVCSWFSGRCCCCCRARRS</sequence>
<dbReference type="AlphaFoldDB" id="A0A1I8IHB9"/>
<protein>
    <submittedName>
        <fullName evidence="4">Glucose/ribitol dehydrogenase</fullName>
    </submittedName>
</protein>
<comment type="similarity">
    <text evidence="2">Belongs to the short-chain dehydrogenases/reductases (SDR) family.</text>
</comment>
<dbReference type="PANTHER" id="PTHR43658">
    <property type="entry name" value="SHORT-CHAIN DEHYDROGENASE/REDUCTASE"/>
    <property type="match status" value="1"/>
</dbReference>
<dbReference type="GO" id="GO:0005829">
    <property type="term" value="C:cytosol"/>
    <property type="evidence" value="ECO:0007669"/>
    <property type="project" value="TreeGrafter"/>
</dbReference>
<evidence type="ECO:0000256" key="1">
    <source>
        <dbReference type="ARBA" id="ARBA00023002"/>
    </source>
</evidence>
<dbReference type="PRINTS" id="PR00080">
    <property type="entry name" value="SDRFAMILY"/>
</dbReference>
<dbReference type="InterPro" id="IPR036291">
    <property type="entry name" value="NAD(P)-bd_dom_sf"/>
</dbReference>
<organism evidence="3 4">
    <name type="scientific">Macrostomum lignano</name>
    <dbReference type="NCBI Taxonomy" id="282301"/>
    <lineage>
        <taxon>Eukaryota</taxon>
        <taxon>Metazoa</taxon>
        <taxon>Spiralia</taxon>
        <taxon>Lophotrochozoa</taxon>
        <taxon>Platyhelminthes</taxon>
        <taxon>Rhabditophora</taxon>
        <taxon>Macrostomorpha</taxon>
        <taxon>Macrostomida</taxon>
        <taxon>Macrostomidae</taxon>
        <taxon>Macrostomum</taxon>
    </lineage>
</organism>
<dbReference type="GO" id="GO:0004303">
    <property type="term" value="F:estradiol 17-beta-dehydrogenase [NAD(P)+] activity"/>
    <property type="evidence" value="ECO:0007669"/>
    <property type="project" value="TreeGrafter"/>
</dbReference>
<keyword evidence="3" id="KW-1185">Reference proteome</keyword>
<evidence type="ECO:0000256" key="2">
    <source>
        <dbReference type="RuleBase" id="RU000363"/>
    </source>
</evidence>
<dbReference type="FunFam" id="3.40.50.720:FF:000084">
    <property type="entry name" value="Short-chain dehydrogenase reductase"/>
    <property type="match status" value="1"/>
</dbReference>
<dbReference type="InterPro" id="IPR020904">
    <property type="entry name" value="Sc_DH/Rdtase_CS"/>
</dbReference>
<dbReference type="PANTHER" id="PTHR43658:SF8">
    <property type="entry name" value="17-BETA-HYDROXYSTEROID DEHYDROGENASE 14-RELATED"/>
    <property type="match status" value="1"/>
</dbReference>
<dbReference type="PRINTS" id="PR00081">
    <property type="entry name" value="GDHRDH"/>
</dbReference>